<evidence type="ECO:0000313" key="3">
    <source>
        <dbReference type="Proteomes" id="UP000179024"/>
    </source>
</evidence>
<dbReference type="Pfam" id="PF04350">
    <property type="entry name" value="PilO"/>
    <property type="match status" value="1"/>
</dbReference>
<comment type="caution">
    <text evidence="2">The sequence shown here is derived from an EMBL/GenBank/DDBJ whole genome shotgun (WGS) entry which is preliminary data.</text>
</comment>
<dbReference type="EMBL" id="MGAE01000013">
    <property type="protein sequence ID" value="OGK39807.1"/>
    <property type="molecule type" value="Genomic_DNA"/>
</dbReference>
<dbReference type="InterPro" id="IPR014717">
    <property type="entry name" value="Transl_elong_EF1B/ribsomal_bS6"/>
</dbReference>
<reference evidence="2 3" key="1">
    <citation type="journal article" date="2016" name="Nat. Commun.">
        <title>Thousands of microbial genomes shed light on interconnected biogeochemical processes in an aquifer system.</title>
        <authorList>
            <person name="Anantharaman K."/>
            <person name="Brown C.T."/>
            <person name="Hug L.A."/>
            <person name="Sharon I."/>
            <person name="Castelle C.J."/>
            <person name="Probst A.J."/>
            <person name="Thomas B.C."/>
            <person name="Singh A."/>
            <person name="Wilkins M.J."/>
            <person name="Karaoz U."/>
            <person name="Brodie E.L."/>
            <person name="Williams K.H."/>
            <person name="Hubbard S.S."/>
            <person name="Banfield J.F."/>
        </authorList>
    </citation>
    <scope>NUCLEOTIDE SEQUENCE [LARGE SCALE GENOMIC DNA]</scope>
</reference>
<dbReference type="Proteomes" id="UP000179024">
    <property type="component" value="Unassembled WGS sequence"/>
</dbReference>
<dbReference type="GO" id="GO:0043107">
    <property type="term" value="P:type IV pilus-dependent motility"/>
    <property type="evidence" value="ECO:0007669"/>
    <property type="project" value="InterPro"/>
</dbReference>
<dbReference type="Gene3D" id="3.30.70.60">
    <property type="match status" value="1"/>
</dbReference>
<organism evidence="2 3">
    <name type="scientific">Candidatus Roizmanbacteria bacterium RIFCSPHIGHO2_12_FULL_44_10</name>
    <dbReference type="NCBI Taxonomy" id="1802054"/>
    <lineage>
        <taxon>Bacteria</taxon>
        <taxon>Candidatus Roizmaniibacteriota</taxon>
    </lineage>
</organism>
<evidence type="ECO:0000256" key="1">
    <source>
        <dbReference type="SAM" id="Phobius"/>
    </source>
</evidence>
<gene>
    <name evidence="2" type="ORF">A3F34_01075</name>
</gene>
<dbReference type="AlphaFoldDB" id="A0A1F7I8W5"/>
<feature type="transmembrane region" description="Helical" evidence="1">
    <location>
        <begin position="20"/>
        <end position="42"/>
    </location>
</feature>
<keyword evidence="1" id="KW-0472">Membrane</keyword>
<protein>
    <submittedName>
        <fullName evidence="2">Uncharacterized protein</fullName>
    </submittedName>
</protein>
<keyword evidence="1" id="KW-1133">Transmembrane helix</keyword>
<sequence>MLKKASSIKEALKSPQVRDYSYAILFFLVSSFFAFFVIRPVLSIAISLRKEGIELQKINETYEKNIAAVLKIQANLEEIRPRKQVIDTALPSQPELNGIIKDIRSAAAQEGIAVLSLSVSGIEIKSDKPPERIKPNSIEAEIDINADFNQLNSFIHAMTNQRRIKTIKALRVRRELSTGSEQQVKLHLTMNIETYYLPDLAEN</sequence>
<evidence type="ECO:0000313" key="2">
    <source>
        <dbReference type="EMBL" id="OGK39807.1"/>
    </source>
</evidence>
<keyword evidence="1" id="KW-0812">Transmembrane</keyword>
<proteinExistence type="predicted"/>
<dbReference type="InterPro" id="IPR007445">
    <property type="entry name" value="PilO"/>
</dbReference>
<accession>A0A1F7I8W5</accession>
<dbReference type="GO" id="GO:0043683">
    <property type="term" value="P:type IV pilus assembly"/>
    <property type="evidence" value="ECO:0007669"/>
    <property type="project" value="InterPro"/>
</dbReference>
<name>A0A1F7I8W5_9BACT</name>